<reference evidence="2" key="1">
    <citation type="submission" date="2016-09" db="EMBL/GenBank/DDBJ databases">
        <authorList>
            <person name="Varghese N."/>
            <person name="Submissions S."/>
        </authorList>
    </citation>
    <scope>NUCLEOTIDE SEQUENCE [LARGE SCALE GENOMIC DNA]</scope>
    <source>
        <strain evidence="2">ANC 4422</strain>
    </source>
</reference>
<keyword evidence="2" id="KW-1185">Reference proteome</keyword>
<evidence type="ECO:0000313" key="2">
    <source>
        <dbReference type="Proteomes" id="UP000242501"/>
    </source>
</evidence>
<dbReference type="EMBL" id="FMYL01000012">
    <property type="protein sequence ID" value="SDC20356.1"/>
    <property type="molecule type" value="Genomic_DNA"/>
</dbReference>
<name>A0A1G6JQU9_9GAMM</name>
<proteinExistence type="predicted"/>
<evidence type="ECO:0000313" key="1">
    <source>
        <dbReference type="EMBL" id="SDC20356.1"/>
    </source>
</evidence>
<sequence>MSKAFQLEITNDLLDAIRTAYQDFKTHGYINDESTSLGSTIFENETDFLYKEFCKLGYDGNEFICYGHYYPNHGAVYWICDSRFMSYEESRKLTDMLIEKNI</sequence>
<gene>
    <name evidence="1" type="ORF">SAMN05421733_1126</name>
</gene>
<organism evidence="1 2">
    <name type="scientific">Acinetobacter boissieri</name>
    <dbReference type="NCBI Taxonomy" id="1219383"/>
    <lineage>
        <taxon>Bacteria</taxon>
        <taxon>Pseudomonadati</taxon>
        <taxon>Pseudomonadota</taxon>
        <taxon>Gammaproteobacteria</taxon>
        <taxon>Moraxellales</taxon>
        <taxon>Moraxellaceae</taxon>
        <taxon>Acinetobacter</taxon>
    </lineage>
</organism>
<protein>
    <submittedName>
        <fullName evidence="1">Uncharacterized protein</fullName>
    </submittedName>
</protein>
<dbReference type="Proteomes" id="UP000242501">
    <property type="component" value="Unassembled WGS sequence"/>
</dbReference>
<accession>A0A1G6JQU9</accession>
<dbReference type="AlphaFoldDB" id="A0A1G6JQU9"/>
<dbReference type="RefSeq" id="WP_092749680.1">
    <property type="nucleotide sequence ID" value="NZ_FMYL01000012.1"/>
</dbReference>